<organism evidence="4 5">
    <name type="scientific">Entamoeba invadens IP1</name>
    <dbReference type="NCBI Taxonomy" id="370355"/>
    <lineage>
        <taxon>Eukaryota</taxon>
        <taxon>Amoebozoa</taxon>
        <taxon>Evosea</taxon>
        <taxon>Archamoebae</taxon>
        <taxon>Mastigamoebida</taxon>
        <taxon>Entamoebidae</taxon>
        <taxon>Entamoeba</taxon>
    </lineage>
</organism>
<dbReference type="AlphaFoldDB" id="A0A0A1TXD7"/>
<dbReference type="InterPro" id="IPR016024">
    <property type="entry name" value="ARM-type_fold"/>
</dbReference>
<sequence>MSQIDFDSIYDRMKNWDHHIQTGALQEFVTYIENKPKTTITETTQKKLMSAFTELFSSTDTVLDSLREAVNFTTSFLPKITQEEYLENFLKTIAQIFTSESYSKMRPIRSNTLLLLDKNLFIFTIDQKKGELFTKVVTVSLLQKLTSPTIDKFHDLDCLVMALEIIFKKHVHFLESMMVDVKSALSLCSEVLLPLVDSQNDDVKNTVLRCISEVAVKMDDTFITQITQKLLREFKEKKRMNQTLILLDSFSYFCMCVRDKIANFVREIFCVIMTKFAFLYSDFGKEKKTLADGVYVLEIEESNDESTCIFKATVLRFVAQLIRCSPEKLNEDVDELIELGNDYLQFDPNSFVNDETTKSHLKEEKNESDEEFDDDLGEEDTNTKNDTGSSDDMTWKVRISAVG</sequence>
<evidence type="ECO:0000313" key="5">
    <source>
        <dbReference type="Proteomes" id="UP000014680"/>
    </source>
</evidence>
<dbReference type="RefSeq" id="XP_004185293.1">
    <property type="nucleotide sequence ID" value="XM_004185245.1"/>
</dbReference>
<feature type="region of interest" description="Disordered" evidence="3">
    <location>
        <begin position="356"/>
        <end position="392"/>
    </location>
</feature>
<dbReference type="Gene3D" id="1.25.10.10">
    <property type="entry name" value="Leucine-rich Repeat Variant"/>
    <property type="match status" value="1"/>
</dbReference>
<dbReference type="InterPro" id="IPR011989">
    <property type="entry name" value="ARM-like"/>
</dbReference>
<dbReference type="PANTHER" id="PTHR12696">
    <property type="entry name" value="TIP120"/>
    <property type="match status" value="1"/>
</dbReference>
<dbReference type="SUPFAM" id="SSF48371">
    <property type="entry name" value="ARM repeat"/>
    <property type="match status" value="1"/>
</dbReference>
<reference evidence="4 5" key="1">
    <citation type="submission" date="2012-10" db="EMBL/GenBank/DDBJ databases">
        <authorList>
            <person name="Zafar N."/>
            <person name="Inman J."/>
            <person name="Hall N."/>
            <person name="Lorenzi H."/>
            <person name="Caler E."/>
        </authorList>
    </citation>
    <scope>NUCLEOTIDE SEQUENCE [LARGE SCALE GENOMIC DNA]</scope>
    <source>
        <strain evidence="4 5">IP1</strain>
    </source>
</reference>
<name>A0A0A1TXD7_ENTIV</name>
<dbReference type="InterPro" id="IPR039852">
    <property type="entry name" value="CAND1/CAND2"/>
</dbReference>
<keyword evidence="2" id="KW-0833">Ubl conjugation pathway</keyword>
<dbReference type="Proteomes" id="UP000014680">
    <property type="component" value="Unassembled WGS sequence"/>
</dbReference>
<gene>
    <name evidence="4" type="ORF">EIN_135610</name>
</gene>
<evidence type="ECO:0000256" key="2">
    <source>
        <dbReference type="ARBA" id="ARBA00022786"/>
    </source>
</evidence>
<dbReference type="GeneID" id="14884862"/>
<dbReference type="KEGG" id="eiv:EIN_135610"/>
<dbReference type="GO" id="GO:0010265">
    <property type="term" value="P:SCF complex assembly"/>
    <property type="evidence" value="ECO:0007669"/>
    <property type="project" value="InterPro"/>
</dbReference>
<keyword evidence="5" id="KW-1185">Reference proteome</keyword>
<feature type="non-terminal residue" evidence="4">
    <location>
        <position position="1"/>
    </location>
</feature>
<proteinExistence type="predicted"/>
<evidence type="ECO:0000256" key="3">
    <source>
        <dbReference type="SAM" id="MobiDB-lite"/>
    </source>
</evidence>
<dbReference type="EMBL" id="KB207027">
    <property type="protein sequence ID" value="ELP85947.1"/>
    <property type="molecule type" value="Genomic_DNA"/>
</dbReference>
<evidence type="ECO:0000313" key="4">
    <source>
        <dbReference type="EMBL" id="ELP85947.1"/>
    </source>
</evidence>
<dbReference type="VEuPathDB" id="AmoebaDB:EIN_135610"/>
<accession>A0A0A1TXD7</accession>
<feature type="compositionally biased region" description="Basic and acidic residues" evidence="3">
    <location>
        <begin position="356"/>
        <end position="365"/>
    </location>
</feature>
<evidence type="ECO:0000256" key="1">
    <source>
        <dbReference type="ARBA" id="ARBA00022737"/>
    </source>
</evidence>
<keyword evidence="1" id="KW-0677">Repeat</keyword>
<feature type="compositionally biased region" description="Acidic residues" evidence="3">
    <location>
        <begin position="366"/>
        <end position="380"/>
    </location>
</feature>
<protein>
    <submittedName>
        <fullName evidence="4">Uncharacterized protein</fullName>
    </submittedName>
</protein>
<feature type="non-terminal residue" evidence="4">
    <location>
        <position position="403"/>
    </location>
</feature>